<keyword evidence="5" id="KW-0206">Cytoskeleton</keyword>
<comment type="subcellular location">
    <subcellularLocation>
        <location evidence="1">Cytoplasm</location>
        <location evidence="1">Cytoskeleton</location>
    </subcellularLocation>
</comment>
<comment type="caution">
    <text evidence="9">The sequence shown here is derived from an EMBL/GenBank/DDBJ whole genome shotgun (WGS) entry which is preliminary data.</text>
</comment>
<evidence type="ECO:0000256" key="2">
    <source>
        <dbReference type="ARBA" id="ARBA00005885"/>
    </source>
</evidence>
<comment type="similarity">
    <text evidence="2">Belongs to the TPX2 family.</text>
</comment>
<feature type="compositionally biased region" description="Basic and acidic residues" evidence="7">
    <location>
        <begin position="231"/>
        <end position="264"/>
    </location>
</feature>
<reference evidence="9 10" key="1">
    <citation type="journal article" date="2018" name="Mol. Plant">
        <title>The genome of Artemisia annua provides insight into the evolution of Asteraceae family and artemisinin biosynthesis.</title>
        <authorList>
            <person name="Shen Q."/>
            <person name="Zhang L."/>
            <person name="Liao Z."/>
            <person name="Wang S."/>
            <person name="Yan T."/>
            <person name="Shi P."/>
            <person name="Liu M."/>
            <person name="Fu X."/>
            <person name="Pan Q."/>
            <person name="Wang Y."/>
            <person name="Lv Z."/>
            <person name="Lu X."/>
            <person name="Zhang F."/>
            <person name="Jiang W."/>
            <person name="Ma Y."/>
            <person name="Chen M."/>
            <person name="Hao X."/>
            <person name="Li L."/>
            <person name="Tang Y."/>
            <person name="Lv G."/>
            <person name="Zhou Y."/>
            <person name="Sun X."/>
            <person name="Brodelius P.E."/>
            <person name="Rose J.K.C."/>
            <person name="Tang K."/>
        </authorList>
    </citation>
    <scope>NUCLEOTIDE SEQUENCE [LARGE SCALE GENOMIC DNA]</scope>
    <source>
        <strain evidence="10">cv. Huhao1</strain>
        <tissue evidence="9">Leaf</tissue>
    </source>
</reference>
<evidence type="ECO:0000256" key="7">
    <source>
        <dbReference type="SAM" id="MobiDB-lite"/>
    </source>
</evidence>
<dbReference type="OrthoDB" id="621651at2759"/>
<evidence type="ECO:0000256" key="4">
    <source>
        <dbReference type="ARBA" id="ARBA00022701"/>
    </source>
</evidence>
<evidence type="ECO:0000313" key="9">
    <source>
        <dbReference type="EMBL" id="PWA91308.1"/>
    </source>
</evidence>
<keyword evidence="10" id="KW-1185">Reference proteome</keyword>
<dbReference type="STRING" id="35608.A0A2U1PZU8"/>
<dbReference type="PANTHER" id="PTHR47067">
    <property type="entry name" value="TPX2 (TARGETING PROTEIN FOR XKLP2) PROTEIN FAMILY-RELATED"/>
    <property type="match status" value="1"/>
</dbReference>
<dbReference type="Pfam" id="PF06886">
    <property type="entry name" value="TPX2"/>
    <property type="match status" value="1"/>
</dbReference>
<feature type="coiled-coil region" evidence="6">
    <location>
        <begin position="350"/>
        <end position="392"/>
    </location>
</feature>
<keyword evidence="3" id="KW-0963">Cytoplasm</keyword>
<dbReference type="InterPro" id="IPR027329">
    <property type="entry name" value="TPX2_C"/>
</dbReference>
<feature type="domain" description="TPX2 C-terminal" evidence="8">
    <location>
        <begin position="345"/>
        <end position="399"/>
    </location>
</feature>
<evidence type="ECO:0000313" key="10">
    <source>
        <dbReference type="Proteomes" id="UP000245207"/>
    </source>
</evidence>
<dbReference type="PANTHER" id="PTHR47067:SF7">
    <property type="entry name" value="TPX2 (TARGETING PROTEIN FOR XKLP2) PROTEIN FAMILY"/>
    <property type="match status" value="1"/>
</dbReference>
<organism evidence="9 10">
    <name type="scientific">Artemisia annua</name>
    <name type="common">Sweet wormwood</name>
    <dbReference type="NCBI Taxonomy" id="35608"/>
    <lineage>
        <taxon>Eukaryota</taxon>
        <taxon>Viridiplantae</taxon>
        <taxon>Streptophyta</taxon>
        <taxon>Embryophyta</taxon>
        <taxon>Tracheophyta</taxon>
        <taxon>Spermatophyta</taxon>
        <taxon>Magnoliopsida</taxon>
        <taxon>eudicotyledons</taxon>
        <taxon>Gunneridae</taxon>
        <taxon>Pentapetalae</taxon>
        <taxon>asterids</taxon>
        <taxon>campanulids</taxon>
        <taxon>Asterales</taxon>
        <taxon>Asteraceae</taxon>
        <taxon>Asteroideae</taxon>
        <taxon>Anthemideae</taxon>
        <taxon>Artemisiinae</taxon>
        <taxon>Artemisia</taxon>
    </lineage>
</organism>
<evidence type="ECO:0000256" key="3">
    <source>
        <dbReference type="ARBA" id="ARBA00022490"/>
    </source>
</evidence>
<feature type="region of interest" description="Disordered" evidence="7">
    <location>
        <begin position="229"/>
        <end position="264"/>
    </location>
</feature>
<name>A0A2U1PZU8_ARTAN</name>
<protein>
    <submittedName>
        <fullName evidence="9">TPX2 domain-containing protein</fullName>
    </submittedName>
</protein>
<evidence type="ECO:0000256" key="5">
    <source>
        <dbReference type="ARBA" id="ARBA00023212"/>
    </source>
</evidence>
<accession>A0A2U1PZU8</accession>
<dbReference type="GO" id="GO:0005874">
    <property type="term" value="C:microtubule"/>
    <property type="evidence" value="ECO:0007669"/>
    <property type="project" value="UniProtKB-KW"/>
</dbReference>
<gene>
    <name evidence="9" type="ORF">CTI12_AA091750</name>
</gene>
<dbReference type="AlphaFoldDB" id="A0A2U1PZU8"/>
<sequence length="442" mass="50416">MAIGIDNDDNVDNEYLVVDRVGNVDTGNVEEMSKVVQQDVSVATANQVSTSEVSTTEEVAKTVDEAGVAEFFDEMGKVSEVETDEQLEFSLQEEEEKIAHGALMQAIIDADEVLQARVAILYDDRTLTKADRVQRLADLINQISEEVEFADLLNARSEEVALNELIQPTKQARSQKRKINPTKKISMGDMKVYLIHQGGYNSTRLRGMTYEEVERLYNRIKRYVDSFINKGTEDTPSKKQKIIEDKPAEKKNDSQRKEDSSSDDHMMNQKFEAQNLLQVFAPPLNAMKTPSKAYVNKVSKEPLETSVNIAGSKSTGPKWHILSAVSKSLSAYRNKMKSPTTSSPFDLKTEDRAARRKQKLEEKINEKDTRQVQQETKLKEKAEREFRKMRQRFCFKARPSRMTCTSNYHTRNLPSVNVSHICWKYKKLIAAADLKEKRECLL</sequence>
<keyword evidence="6" id="KW-0175">Coiled coil</keyword>
<evidence type="ECO:0000256" key="1">
    <source>
        <dbReference type="ARBA" id="ARBA00004245"/>
    </source>
</evidence>
<keyword evidence="4" id="KW-0493">Microtubule</keyword>
<evidence type="ECO:0000256" key="6">
    <source>
        <dbReference type="SAM" id="Coils"/>
    </source>
</evidence>
<dbReference type="InterPro" id="IPR044216">
    <property type="entry name" value="WDL7"/>
</dbReference>
<dbReference type="Proteomes" id="UP000245207">
    <property type="component" value="Unassembled WGS sequence"/>
</dbReference>
<proteinExistence type="inferred from homology"/>
<evidence type="ECO:0000259" key="8">
    <source>
        <dbReference type="Pfam" id="PF06886"/>
    </source>
</evidence>
<dbReference type="EMBL" id="PKPP01000556">
    <property type="protein sequence ID" value="PWA91308.1"/>
    <property type="molecule type" value="Genomic_DNA"/>
</dbReference>